<evidence type="ECO:0000256" key="1">
    <source>
        <dbReference type="ARBA" id="ARBA00022491"/>
    </source>
</evidence>
<feature type="compositionally biased region" description="Basic and acidic residues" evidence="6">
    <location>
        <begin position="14"/>
        <end position="24"/>
    </location>
</feature>
<dbReference type="SUPFAM" id="SSF46689">
    <property type="entry name" value="Homeodomain-like"/>
    <property type="match status" value="1"/>
</dbReference>
<dbReference type="PROSITE" id="PS01081">
    <property type="entry name" value="HTH_TETR_1"/>
    <property type="match status" value="1"/>
</dbReference>
<evidence type="ECO:0000256" key="4">
    <source>
        <dbReference type="ARBA" id="ARBA00023163"/>
    </source>
</evidence>
<dbReference type="EMBL" id="FLQY01000033">
    <property type="protein sequence ID" value="SBT04423.1"/>
    <property type="molecule type" value="Genomic_DNA"/>
</dbReference>
<protein>
    <submittedName>
        <fullName evidence="8">TetR family transcriptional regulator</fullName>
    </submittedName>
</protein>
<dbReference type="InterPro" id="IPR036271">
    <property type="entry name" value="Tet_transcr_reg_TetR-rel_C_sf"/>
</dbReference>
<evidence type="ECO:0000313" key="9">
    <source>
        <dbReference type="Proteomes" id="UP000199600"/>
    </source>
</evidence>
<dbReference type="Proteomes" id="UP000199600">
    <property type="component" value="Unassembled WGS sequence"/>
</dbReference>
<keyword evidence="3 5" id="KW-0238">DNA-binding</keyword>
<dbReference type="InterPro" id="IPR023772">
    <property type="entry name" value="DNA-bd_HTH_TetR-type_CS"/>
</dbReference>
<evidence type="ECO:0000256" key="5">
    <source>
        <dbReference type="PROSITE-ProRule" id="PRU00335"/>
    </source>
</evidence>
<dbReference type="Gene3D" id="1.10.357.10">
    <property type="entry name" value="Tetracycline Repressor, domain 2"/>
    <property type="match status" value="1"/>
</dbReference>
<feature type="domain" description="HTH tetR-type" evidence="7">
    <location>
        <begin position="21"/>
        <end position="81"/>
    </location>
</feature>
<evidence type="ECO:0000313" key="8">
    <source>
        <dbReference type="EMBL" id="SBT04423.1"/>
    </source>
</evidence>
<keyword evidence="2" id="KW-0805">Transcription regulation</keyword>
<feature type="DNA-binding region" description="H-T-H motif" evidence="5">
    <location>
        <begin position="44"/>
        <end position="63"/>
    </location>
</feature>
<dbReference type="InterPro" id="IPR009057">
    <property type="entry name" value="Homeodomain-like_sf"/>
</dbReference>
<keyword evidence="9" id="KW-1185">Reference proteome</keyword>
<evidence type="ECO:0000256" key="6">
    <source>
        <dbReference type="SAM" id="MobiDB-lite"/>
    </source>
</evidence>
<dbReference type="InterPro" id="IPR001647">
    <property type="entry name" value="HTH_TetR"/>
</dbReference>
<dbReference type="PROSITE" id="PS50977">
    <property type="entry name" value="HTH_TETR_2"/>
    <property type="match status" value="1"/>
</dbReference>
<reference evidence="8 9" key="1">
    <citation type="submission" date="2016-06" db="EMBL/GenBank/DDBJ databases">
        <authorList>
            <person name="Kjaerup R.B."/>
            <person name="Dalgaard T.S."/>
            <person name="Juul-Madsen H.R."/>
        </authorList>
    </citation>
    <scope>NUCLEOTIDE SEQUENCE [LARGE SCALE GENOMIC DNA]</scope>
    <source>
        <strain evidence="8">2</strain>
    </source>
</reference>
<dbReference type="AlphaFoldDB" id="A0A1A8XKF9"/>
<feature type="region of interest" description="Disordered" evidence="6">
    <location>
        <begin position="1"/>
        <end position="24"/>
    </location>
</feature>
<keyword evidence="4" id="KW-0804">Transcription</keyword>
<dbReference type="PANTHER" id="PTHR30055:SF234">
    <property type="entry name" value="HTH-TYPE TRANSCRIPTIONAL REGULATOR BETI"/>
    <property type="match status" value="1"/>
</dbReference>
<evidence type="ECO:0000256" key="2">
    <source>
        <dbReference type="ARBA" id="ARBA00023015"/>
    </source>
</evidence>
<organism evidence="8 9">
    <name type="scientific">Candidatus Propionivibrio aalborgensis</name>
    <dbReference type="NCBI Taxonomy" id="1860101"/>
    <lineage>
        <taxon>Bacteria</taxon>
        <taxon>Pseudomonadati</taxon>
        <taxon>Pseudomonadota</taxon>
        <taxon>Betaproteobacteria</taxon>
        <taxon>Rhodocyclales</taxon>
        <taxon>Rhodocyclaceae</taxon>
        <taxon>Propionivibrio</taxon>
    </lineage>
</organism>
<gene>
    <name evidence="8" type="ORF">PROAA_1280020</name>
</gene>
<keyword evidence="1" id="KW-0678">Repressor</keyword>
<name>A0A1A8XKF9_9RHOO</name>
<dbReference type="GO" id="GO:0000976">
    <property type="term" value="F:transcription cis-regulatory region binding"/>
    <property type="evidence" value="ECO:0007669"/>
    <property type="project" value="TreeGrafter"/>
</dbReference>
<dbReference type="SUPFAM" id="SSF48498">
    <property type="entry name" value="Tetracyclin repressor-like, C-terminal domain"/>
    <property type="match status" value="1"/>
</dbReference>
<dbReference type="GO" id="GO:0003700">
    <property type="term" value="F:DNA-binding transcription factor activity"/>
    <property type="evidence" value="ECO:0007669"/>
    <property type="project" value="TreeGrafter"/>
</dbReference>
<dbReference type="Pfam" id="PF00440">
    <property type="entry name" value="TetR_N"/>
    <property type="match status" value="1"/>
</dbReference>
<dbReference type="PANTHER" id="PTHR30055">
    <property type="entry name" value="HTH-TYPE TRANSCRIPTIONAL REGULATOR RUTR"/>
    <property type="match status" value="1"/>
</dbReference>
<dbReference type="RefSeq" id="WP_186409778.1">
    <property type="nucleotide sequence ID" value="NZ_FLQY01000033.1"/>
</dbReference>
<proteinExistence type="predicted"/>
<sequence>MTAAPILNAPPVEPRQRQSAETRREETVEAVIDLASEHSPEGITTQAIATRIGVTHGALFRHFPDKAAIWRSVFDWLGIRLGRVADAAIATGGTPLQVLERLFHAQVAFVSDHPGVPRILFHELQRPSGSPLQGLARTIVGGYRERIKTLIHRAKDAGELPTGLDEDTAAILFIGTIQGLVVQSTLFAGAFDMREAAQRIFPLLLDGYRGVKS</sequence>
<evidence type="ECO:0000259" key="7">
    <source>
        <dbReference type="PROSITE" id="PS50977"/>
    </source>
</evidence>
<evidence type="ECO:0000256" key="3">
    <source>
        <dbReference type="ARBA" id="ARBA00023125"/>
    </source>
</evidence>
<dbReference type="InterPro" id="IPR050109">
    <property type="entry name" value="HTH-type_TetR-like_transc_reg"/>
</dbReference>
<accession>A0A1A8XKF9</accession>